<dbReference type="EMBL" id="JBHTHX010003363">
    <property type="protein sequence ID" value="MFD0891650.1"/>
    <property type="molecule type" value="Genomic_DNA"/>
</dbReference>
<dbReference type="InterPro" id="IPR032710">
    <property type="entry name" value="NTF2-like_dom_sf"/>
</dbReference>
<dbReference type="InterPro" id="IPR052704">
    <property type="entry name" value="ECF_Sigma-70_Domain"/>
</dbReference>
<name>A0ABW3E9Z1_9ACTN</name>
<dbReference type="Proteomes" id="UP001597024">
    <property type="component" value="Unassembled WGS sequence"/>
</dbReference>
<evidence type="ECO:0000313" key="2">
    <source>
        <dbReference type="Proteomes" id="UP001597024"/>
    </source>
</evidence>
<protein>
    <recommendedName>
        <fullName evidence="3">RNA polymerase subunit sigma-24</fullName>
    </recommendedName>
</protein>
<keyword evidence="2" id="KW-1185">Reference proteome</keyword>
<evidence type="ECO:0008006" key="3">
    <source>
        <dbReference type="Google" id="ProtNLM"/>
    </source>
</evidence>
<dbReference type="PANTHER" id="PTHR30173:SF43">
    <property type="entry name" value="ECF RNA POLYMERASE SIGMA FACTOR SIGI-RELATED"/>
    <property type="match status" value="1"/>
</dbReference>
<organism evidence="1 2">
    <name type="scientific">Streptosporangium algeriense</name>
    <dbReference type="NCBI Taxonomy" id="1682748"/>
    <lineage>
        <taxon>Bacteria</taxon>
        <taxon>Bacillati</taxon>
        <taxon>Actinomycetota</taxon>
        <taxon>Actinomycetes</taxon>
        <taxon>Streptosporangiales</taxon>
        <taxon>Streptosporangiaceae</taxon>
        <taxon>Streptosporangium</taxon>
    </lineage>
</organism>
<reference evidence="2" key="1">
    <citation type="journal article" date="2019" name="Int. J. Syst. Evol. Microbiol.">
        <title>The Global Catalogue of Microorganisms (GCM) 10K type strain sequencing project: providing services to taxonomists for standard genome sequencing and annotation.</title>
        <authorList>
            <consortium name="The Broad Institute Genomics Platform"/>
            <consortium name="The Broad Institute Genome Sequencing Center for Infectious Disease"/>
            <person name="Wu L."/>
            <person name="Ma J."/>
        </authorList>
    </citation>
    <scope>NUCLEOTIDE SEQUENCE [LARGE SCALE GENOMIC DNA]</scope>
    <source>
        <strain evidence="2">CCUG 62974</strain>
    </source>
</reference>
<gene>
    <name evidence="1" type="ORF">ACFQ08_44475</name>
</gene>
<dbReference type="PANTHER" id="PTHR30173">
    <property type="entry name" value="SIGMA 19 FACTOR"/>
    <property type="match status" value="1"/>
</dbReference>
<dbReference type="SUPFAM" id="SSF54427">
    <property type="entry name" value="NTF2-like"/>
    <property type="match status" value="1"/>
</dbReference>
<comment type="caution">
    <text evidence="1">The sequence shown here is derived from an EMBL/GenBank/DDBJ whole genome shotgun (WGS) entry which is preliminary data.</text>
</comment>
<proteinExistence type="predicted"/>
<sequence>PRQAGPDRAVLTEHDRVVRRFAEVCGLGEVTALQEILAVDATAVSDGGGRLRAAVHPVHGAEPVAWFVVALLTGQSGTEVAAESVNGRTGLVLRQAGQAVAVVGMSVAEARVTAVWIVLNPDKLRPWHRP</sequence>
<evidence type="ECO:0000313" key="1">
    <source>
        <dbReference type="EMBL" id="MFD0891650.1"/>
    </source>
</evidence>
<accession>A0ABW3E9Z1</accession>
<feature type="non-terminal residue" evidence="1">
    <location>
        <position position="1"/>
    </location>
</feature>